<dbReference type="Proteomes" id="UP000054709">
    <property type="component" value="Unassembled WGS sequence"/>
</dbReference>
<protein>
    <recommendedName>
        <fullName evidence="5">HTH lysR-type domain-containing protein</fullName>
    </recommendedName>
</protein>
<evidence type="ECO:0000259" key="5">
    <source>
        <dbReference type="PROSITE" id="PS50931"/>
    </source>
</evidence>
<dbReference type="InterPro" id="IPR036388">
    <property type="entry name" value="WH-like_DNA-bd_sf"/>
</dbReference>
<dbReference type="PRINTS" id="PR00039">
    <property type="entry name" value="HTHLYSR"/>
</dbReference>
<dbReference type="SUPFAM" id="SSF46785">
    <property type="entry name" value="Winged helix' DNA-binding domain"/>
    <property type="match status" value="1"/>
</dbReference>
<dbReference type="InterPro" id="IPR005119">
    <property type="entry name" value="LysR_subst-bd"/>
</dbReference>
<keyword evidence="3" id="KW-0238">DNA-binding</keyword>
<dbReference type="GO" id="GO:0003677">
    <property type="term" value="F:DNA binding"/>
    <property type="evidence" value="ECO:0007669"/>
    <property type="project" value="UniProtKB-KW"/>
</dbReference>
<dbReference type="Gene3D" id="3.40.190.290">
    <property type="match status" value="1"/>
</dbReference>
<dbReference type="InterPro" id="IPR050950">
    <property type="entry name" value="HTH-type_LysR_regulators"/>
</dbReference>
<dbReference type="InterPro" id="IPR000847">
    <property type="entry name" value="LysR_HTH_N"/>
</dbReference>
<comment type="similarity">
    <text evidence="1">Belongs to the LysR transcriptional regulatory family.</text>
</comment>
<dbReference type="PANTHER" id="PTHR30419:SF8">
    <property type="entry name" value="NITROGEN ASSIMILATION TRANSCRIPTIONAL ACTIVATOR-RELATED"/>
    <property type="match status" value="1"/>
</dbReference>
<evidence type="ECO:0000256" key="3">
    <source>
        <dbReference type="ARBA" id="ARBA00023125"/>
    </source>
</evidence>
<evidence type="ECO:0000313" key="6">
    <source>
        <dbReference type="EMBL" id="KTD83535.1"/>
    </source>
</evidence>
<dbReference type="GO" id="GO:0003700">
    <property type="term" value="F:DNA-binding transcription factor activity"/>
    <property type="evidence" value="ECO:0007669"/>
    <property type="project" value="InterPro"/>
</dbReference>
<dbReference type="InterPro" id="IPR036390">
    <property type="entry name" value="WH_DNA-bd_sf"/>
</dbReference>
<dbReference type="PROSITE" id="PS50931">
    <property type="entry name" value="HTH_LYSR"/>
    <property type="match status" value="1"/>
</dbReference>
<feature type="domain" description="HTH lysR-type" evidence="5">
    <location>
        <begin position="1"/>
        <end position="58"/>
    </location>
</feature>
<gene>
    <name evidence="6" type="ORF">UQ64_01415</name>
</gene>
<evidence type="ECO:0000313" key="7">
    <source>
        <dbReference type="Proteomes" id="UP000054709"/>
    </source>
</evidence>
<evidence type="ECO:0000256" key="1">
    <source>
        <dbReference type="ARBA" id="ARBA00009437"/>
    </source>
</evidence>
<keyword evidence="4" id="KW-0804">Transcription</keyword>
<dbReference type="RefSeq" id="WP_060626594.1">
    <property type="nucleotide sequence ID" value="NZ_LCZJ02000054.1"/>
</dbReference>
<dbReference type="EMBL" id="LCZJ02000054">
    <property type="protein sequence ID" value="KTD83535.1"/>
    <property type="molecule type" value="Genomic_DNA"/>
</dbReference>
<proteinExistence type="inferred from homology"/>
<organism evidence="6 7">
    <name type="scientific">Paenibacillus etheri</name>
    <dbReference type="NCBI Taxonomy" id="1306852"/>
    <lineage>
        <taxon>Bacteria</taxon>
        <taxon>Bacillati</taxon>
        <taxon>Bacillota</taxon>
        <taxon>Bacilli</taxon>
        <taxon>Bacillales</taxon>
        <taxon>Paenibacillaceae</taxon>
        <taxon>Paenibacillus</taxon>
    </lineage>
</organism>
<dbReference type="GO" id="GO:0005829">
    <property type="term" value="C:cytosol"/>
    <property type="evidence" value="ECO:0007669"/>
    <property type="project" value="TreeGrafter"/>
</dbReference>
<dbReference type="OrthoDB" id="9803735at2"/>
<keyword evidence="7" id="KW-1185">Reference proteome</keyword>
<reference evidence="6 7" key="1">
    <citation type="journal article" date="2015" name="Int. Biodeterior. Biodegradation">
        <title>Physiological and genetic screening methods for the isolation of methyl tert-butyl ether-degrading bacteria for bioremediation purposes.</title>
        <authorList>
            <person name="Guisado I.M."/>
            <person name="Purswani J."/>
            <person name="Gonzalez Lopez J."/>
            <person name="Pozo C."/>
        </authorList>
    </citation>
    <scope>NUCLEOTIDE SEQUENCE [LARGE SCALE GENOMIC DNA]</scope>
    <source>
        <strain evidence="6 7">SH7</strain>
    </source>
</reference>
<evidence type="ECO:0000256" key="4">
    <source>
        <dbReference type="ARBA" id="ARBA00023163"/>
    </source>
</evidence>
<dbReference type="Pfam" id="PF03466">
    <property type="entry name" value="LysR_substrate"/>
    <property type="match status" value="1"/>
</dbReference>
<accession>A0A0W1AQE2</accession>
<dbReference type="CDD" id="cd05466">
    <property type="entry name" value="PBP2_LTTR_substrate"/>
    <property type="match status" value="1"/>
</dbReference>
<name>A0A0W1AQE2_9BACL</name>
<evidence type="ECO:0000256" key="2">
    <source>
        <dbReference type="ARBA" id="ARBA00023015"/>
    </source>
</evidence>
<keyword evidence="2" id="KW-0805">Transcription regulation</keyword>
<dbReference type="SUPFAM" id="SSF53850">
    <property type="entry name" value="Periplasmic binding protein-like II"/>
    <property type="match status" value="1"/>
</dbReference>
<dbReference type="Pfam" id="PF00126">
    <property type="entry name" value="HTH_1"/>
    <property type="match status" value="1"/>
</dbReference>
<comment type="caution">
    <text evidence="6">The sequence shown here is derived from an EMBL/GenBank/DDBJ whole genome shotgun (WGS) entry which is preliminary data.</text>
</comment>
<dbReference type="AlphaFoldDB" id="A0A0W1AQE2"/>
<dbReference type="Gene3D" id="1.10.10.10">
    <property type="entry name" value="Winged helix-like DNA-binding domain superfamily/Winged helix DNA-binding domain"/>
    <property type="match status" value="1"/>
</dbReference>
<dbReference type="PANTHER" id="PTHR30419">
    <property type="entry name" value="HTH-TYPE TRANSCRIPTIONAL REGULATOR YBHD"/>
    <property type="match status" value="1"/>
</dbReference>
<sequence length="299" mass="34898">MNIRRIKYFIDLVECRNFTETAKKNYVSQTTISQQIAVLEEEFNIQLIDRKQIPIEPTKAGWLFYGEALILWKQYNHMKMSMENFQKYNTQSLSIEYAAMTDIQSLLKLIPSFQEHHPNIKLELNKVLLKDIAEYLLKGIYDVAIAFDSEFQGKEDIVTYPLYKGRYCAAVSHHHPLFHHETITKEELYEHPLVMLNPTVIGSSYHLMIQHAIEDGYQPNILRTADDVETELFYIITENLIGFFPDNYQLAYLQDKVRLIPLDDSHHTFAIEAGYLKNNTNPALPSFLQQIQIGFSNRS</sequence>